<keyword evidence="1" id="KW-0472">Membrane</keyword>
<sequence length="105" mass="11739">MGREPVYDNLYIREQQRCNNVLHEYRIVSPVKMLKTVILLVVLVLCVYAGGSVCGARRPCKPRTSCICCPPLRRPSSRVIPGCADRKVVDKQTGCPVMKTFCGNL</sequence>
<evidence type="ECO:0000256" key="1">
    <source>
        <dbReference type="SAM" id="Phobius"/>
    </source>
</evidence>
<name>A0A016TGQ4_9BILA</name>
<keyword evidence="1" id="KW-0812">Transmembrane</keyword>
<protein>
    <submittedName>
        <fullName evidence="2">Uncharacterized protein</fullName>
    </submittedName>
</protein>
<keyword evidence="3" id="KW-1185">Reference proteome</keyword>
<proteinExistence type="predicted"/>
<dbReference type="EMBL" id="JARK01001438">
    <property type="protein sequence ID" value="EYC02124.1"/>
    <property type="molecule type" value="Genomic_DNA"/>
</dbReference>
<comment type="caution">
    <text evidence="2">The sequence shown here is derived from an EMBL/GenBank/DDBJ whole genome shotgun (WGS) entry which is preliminary data.</text>
</comment>
<keyword evidence="1" id="KW-1133">Transmembrane helix</keyword>
<dbReference type="Proteomes" id="UP000024635">
    <property type="component" value="Unassembled WGS sequence"/>
</dbReference>
<organism evidence="2 3">
    <name type="scientific">Ancylostoma ceylanicum</name>
    <dbReference type="NCBI Taxonomy" id="53326"/>
    <lineage>
        <taxon>Eukaryota</taxon>
        <taxon>Metazoa</taxon>
        <taxon>Ecdysozoa</taxon>
        <taxon>Nematoda</taxon>
        <taxon>Chromadorea</taxon>
        <taxon>Rhabditida</taxon>
        <taxon>Rhabditina</taxon>
        <taxon>Rhabditomorpha</taxon>
        <taxon>Strongyloidea</taxon>
        <taxon>Ancylostomatidae</taxon>
        <taxon>Ancylostomatinae</taxon>
        <taxon>Ancylostoma</taxon>
    </lineage>
</organism>
<dbReference type="AlphaFoldDB" id="A0A016TGQ4"/>
<gene>
    <name evidence="2" type="primary">Acey_s0102.g3503</name>
    <name evidence="2" type="ORF">Y032_0102g3503</name>
</gene>
<evidence type="ECO:0000313" key="2">
    <source>
        <dbReference type="EMBL" id="EYC02124.1"/>
    </source>
</evidence>
<feature type="transmembrane region" description="Helical" evidence="1">
    <location>
        <begin position="37"/>
        <end position="56"/>
    </location>
</feature>
<accession>A0A016TGQ4</accession>
<reference evidence="3" key="1">
    <citation type="journal article" date="2015" name="Nat. Genet.">
        <title>The genome and transcriptome of the zoonotic hookworm Ancylostoma ceylanicum identify infection-specific gene families.</title>
        <authorList>
            <person name="Schwarz E.M."/>
            <person name="Hu Y."/>
            <person name="Antoshechkin I."/>
            <person name="Miller M.M."/>
            <person name="Sternberg P.W."/>
            <person name="Aroian R.V."/>
        </authorList>
    </citation>
    <scope>NUCLEOTIDE SEQUENCE</scope>
    <source>
        <strain evidence="3">HY135</strain>
    </source>
</reference>
<evidence type="ECO:0000313" key="3">
    <source>
        <dbReference type="Proteomes" id="UP000024635"/>
    </source>
</evidence>